<proteinExistence type="predicted"/>
<protein>
    <submittedName>
        <fullName evidence="1">Uncharacterized protein</fullName>
    </submittedName>
</protein>
<gene>
    <name evidence="1" type="ORF">PTD2_14742</name>
</gene>
<organism evidence="1 2">
    <name type="scientific">Pseudoalteromonas tunicata D2</name>
    <dbReference type="NCBI Taxonomy" id="87626"/>
    <lineage>
        <taxon>Bacteria</taxon>
        <taxon>Pseudomonadati</taxon>
        <taxon>Pseudomonadota</taxon>
        <taxon>Gammaproteobacteria</taxon>
        <taxon>Alteromonadales</taxon>
        <taxon>Pseudoalteromonadaceae</taxon>
        <taxon>Pseudoalteromonas</taxon>
    </lineage>
</organism>
<dbReference type="RefSeq" id="WP_009838568.1">
    <property type="nucleotide sequence ID" value="NZ_AAOH01000006.1"/>
</dbReference>
<name>A4CCL3_9GAMM</name>
<evidence type="ECO:0000313" key="2">
    <source>
        <dbReference type="Proteomes" id="UP000006201"/>
    </source>
</evidence>
<keyword evidence="2" id="KW-1185">Reference proteome</keyword>
<dbReference type="EMBL" id="AAOH01000006">
    <property type="protein sequence ID" value="EAR27306.1"/>
    <property type="molecule type" value="Genomic_DNA"/>
</dbReference>
<sequence length="102" mass="11831">MLLKWVYLFLSACCIASGCYHDSNHENTIQKSEYHAEQLQKPSSACALLTFKTKQVSVIADVFNLINSQITDFYLSTYPLIQTPYYALFLQRFLIKKQLQIQ</sequence>
<evidence type="ECO:0000313" key="1">
    <source>
        <dbReference type="EMBL" id="EAR27306.1"/>
    </source>
</evidence>
<dbReference type="AlphaFoldDB" id="A4CCL3"/>
<dbReference type="Proteomes" id="UP000006201">
    <property type="component" value="Unassembled WGS sequence"/>
</dbReference>
<dbReference type="PROSITE" id="PS51257">
    <property type="entry name" value="PROKAR_LIPOPROTEIN"/>
    <property type="match status" value="1"/>
</dbReference>
<dbReference type="HOGENOM" id="CLU_2275075_0_0_6"/>
<comment type="caution">
    <text evidence="1">The sequence shown here is derived from an EMBL/GenBank/DDBJ whole genome shotgun (WGS) entry which is preliminary data.</text>
</comment>
<reference evidence="1 2" key="1">
    <citation type="submission" date="2006-02" db="EMBL/GenBank/DDBJ databases">
        <authorList>
            <person name="Moran M.A."/>
            <person name="Kjelleberg S."/>
            <person name="Egan S."/>
            <person name="Saunders N."/>
            <person name="Thomas T."/>
            <person name="Ferriera S."/>
            <person name="Johnson J."/>
            <person name="Kravitz S."/>
            <person name="Halpern A."/>
            <person name="Remington K."/>
            <person name="Beeson K."/>
            <person name="Tran B."/>
            <person name="Rogers Y.-H."/>
            <person name="Friedman R."/>
            <person name="Venter J.C."/>
        </authorList>
    </citation>
    <scope>NUCLEOTIDE SEQUENCE [LARGE SCALE GENOMIC DNA]</scope>
    <source>
        <strain evidence="1 2">D2</strain>
    </source>
</reference>
<accession>A4CCL3</accession>